<keyword evidence="1" id="KW-1133">Transmembrane helix</keyword>
<dbReference type="Proteomes" id="UP000030641">
    <property type="component" value="Unassembled WGS sequence"/>
</dbReference>
<accession>A0A074ZMR2</accession>
<proteinExistence type="predicted"/>
<gene>
    <name evidence="2" type="ORF">AUEXF2481DRAFT_35552</name>
</gene>
<protein>
    <submittedName>
        <fullName evidence="2">Uncharacterized protein</fullName>
    </submittedName>
</protein>
<evidence type="ECO:0000256" key="1">
    <source>
        <dbReference type="SAM" id="Phobius"/>
    </source>
</evidence>
<keyword evidence="1" id="KW-0472">Membrane</keyword>
<dbReference type="RefSeq" id="XP_013348154.1">
    <property type="nucleotide sequence ID" value="XM_013492700.1"/>
</dbReference>
<evidence type="ECO:0000313" key="2">
    <source>
        <dbReference type="EMBL" id="KEQ99636.1"/>
    </source>
</evidence>
<dbReference type="GeneID" id="25365353"/>
<feature type="transmembrane region" description="Helical" evidence="1">
    <location>
        <begin position="6"/>
        <end position="28"/>
    </location>
</feature>
<name>A0A074ZMR2_AURSE</name>
<reference evidence="2 3" key="1">
    <citation type="journal article" date="2014" name="BMC Genomics">
        <title>Genome sequencing of four Aureobasidium pullulans varieties: biotechnological potential, stress tolerance, and description of new species.</title>
        <authorList>
            <person name="Gostin Ar C."/>
            <person name="Ohm R.A."/>
            <person name="Kogej T."/>
            <person name="Sonjak S."/>
            <person name="Turk M."/>
            <person name="Zajc J."/>
            <person name="Zalar P."/>
            <person name="Grube M."/>
            <person name="Sun H."/>
            <person name="Han J."/>
            <person name="Sharma A."/>
            <person name="Chiniquy J."/>
            <person name="Ngan C.Y."/>
            <person name="Lipzen A."/>
            <person name="Barry K."/>
            <person name="Grigoriev I.V."/>
            <person name="Gunde-Cimerman N."/>
        </authorList>
    </citation>
    <scope>NUCLEOTIDE SEQUENCE [LARGE SCALE GENOMIC DNA]</scope>
    <source>
        <strain evidence="2 3">EXF-2481</strain>
    </source>
</reference>
<organism evidence="2 3">
    <name type="scientific">Aureobasidium subglaciale (strain EXF-2481)</name>
    <name type="common">Aureobasidium pullulans var. subglaciale</name>
    <dbReference type="NCBI Taxonomy" id="1043005"/>
    <lineage>
        <taxon>Eukaryota</taxon>
        <taxon>Fungi</taxon>
        <taxon>Dikarya</taxon>
        <taxon>Ascomycota</taxon>
        <taxon>Pezizomycotina</taxon>
        <taxon>Dothideomycetes</taxon>
        <taxon>Dothideomycetidae</taxon>
        <taxon>Dothideales</taxon>
        <taxon>Saccotheciaceae</taxon>
        <taxon>Aureobasidium</taxon>
    </lineage>
</organism>
<dbReference type="HOGENOM" id="CLU_2960355_0_0_1"/>
<dbReference type="InParanoid" id="A0A074ZMR2"/>
<keyword evidence="3" id="KW-1185">Reference proteome</keyword>
<sequence>MVAPLGLLFLDLCICVVGGVLCLVSLIVREGMGDTGRPANGCLSFSNYDGWGPISSFLM</sequence>
<dbReference type="EMBL" id="KL584750">
    <property type="protein sequence ID" value="KEQ99636.1"/>
    <property type="molecule type" value="Genomic_DNA"/>
</dbReference>
<evidence type="ECO:0000313" key="3">
    <source>
        <dbReference type="Proteomes" id="UP000030641"/>
    </source>
</evidence>
<dbReference type="AlphaFoldDB" id="A0A074ZMR2"/>
<keyword evidence="1" id="KW-0812">Transmembrane</keyword>